<keyword evidence="3 6" id="KW-0489">Methyltransferase</keyword>
<dbReference type="HAMAP" id="MF_01551">
    <property type="entry name" value="23SrRNA_methyltr_M"/>
    <property type="match status" value="1"/>
</dbReference>
<evidence type="ECO:0000256" key="1">
    <source>
        <dbReference type="ARBA" id="ARBA00022490"/>
    </source>
</evidence>
<sequence length="358" mass="40048">MAANFTPASLLVYCRPGFEPEAAAELIDLTCQLGLDGRIDTGVDAGYVRWLPDEPASFARQAGKLRFEQLMFARQLLLAGDWIDTGEQDRLTPVLSALAPHAGPFAGLWLEGPDTNDGKALSSFFKRFQPKLETCLTESGKLTPVDERRPRLHLFWTDKQRCIPGIALAGNRSDWPMGIPRLKMPFEAPSRSTLKLAEALMVLLGEQELRERMRAGQRAVDLGAAPGGWTWQLVNRGLRVTAIDNGPLKGSLVGDSLVQHLRVDGFKYRPKKPVDWLVCDMVEKPARIAQLMASWLADGDARQAIFNLKLPMKKRFDEIHKCIGIIEDTLARSGKGHILRIRQLYHDREEVTCFLARI</sequence>
<dbReference type="RefSeq" id="WP_184041133.1">
    <property type="nucleotide sequence ID" value="NZ_JACHHY010000020.1"/>
</dbReference>
<evidence type="ECO:0000256" key="2">
    <source>
        <dbReference type="ARBA" id="ARBA00022552"/>
    </source>
</evidence>
<keyword evidence="5 6" id="KW-0949">S-adenosyl-L-methionine</keyword>
<dbReference type="EC" id="2.1.1.186" evidence="6"/>
<reference evidence="12 13" key="1">
    <citation type="submission" date="2020-08" db="EMBL/GenBank/DDBJ databases">
        <title>Genomic Encyclopedia of Type Strains, Phase IV (KMG-IV): sequencing the most valuable type-strain genomes for metagenomic binning, comparative biology and taxonomic classification.</title>
        <authorList>
            <person name="Goeker M."/>
        </authorList>
    </citation>
    <scope>NUCLEOTIDE SEQUENCE [LARGE SCALE GENOMIC DNA]</scope>
    <source>
        <strain evidence="12 13">DSM 27165</strain>
    </source>
</reference>
<name>A0A840MKR1_9PROT</name>
<dbReference type="GO" id="GO:0006364">
    <property type="term" value="P:rRNA processing"/>
    <property type="evidence" value="ECO:0007669"/>
    <property type="project" value="UniProtKB-UniRule"/>
</dbReference>
<keyword evidence="2 6" id="KW-0698">rRNA processing</keyword>
<dbReference type="GO" id="GO:0005737">
    <property type="term" value="C:cytoplasm"/>
    <property type="evidence" value="ECO:0007669"/>
    <property type="project" value="UniProtKB-SubCell"/>
</dbReference>
<feature type="binding site" evidence="6 8">
    <location>
        <begin position="225"/>
        <end position="228"/>
    </location>
    <ligand>
        <name>S-adenosyl-L-methionine</name>
        <dbReference type="ChEBI" id="CHEBI:59789"/>
    </ligand>
</feature>
<dbReference type="GO" id="GO:0008757">
    <property type="term" value="F:S-adenosylmethionine-dependent methyltransferase activity"/>
    <property type="evidence" value="ECO:0007669"/>
    <property type="project" value="UniProtKB-UniRule"/>
</dbReference>
<keyword evidence="1 6" id="KW-0963">Cytoplasm</keyword>
<feature type="binding site" evidence="6 8">
    <location>
        <position position="244"/>
    </location>
    <ligand>
        <name>S-adenosyl-L-methionine</name>
        <dbReference type="ChEBI" id="CHEBI:59789"/>
    </ligand>
</feature>
<dbReference type="GO" id="GO:0032259">
    <property type="term" value="P:methylation"/>
    <property type="evidence" value="ECO:0007669"/>
    <property type="project" value="UniProtKB-KW"/>
</dbReference>
<dbReference type="InterPro" id="IPR002877">
    <property type="entry name" value="RNA_MeTrfase_FtsJ_dom"/>
</dbReference>
<dbReference type="NCBIfam" id="NF008734">
    <property type="entry name" value="PRK11760.1"/>
    <property type="match status" value="1"/>
</dbReference>
<dbReference type="PIRSF" id="PIRSF028774">
    <property type="entry name" value="UCP028774"/>
    <property type="match status" value="1"/>
</dbReference>
<accession>A0A840MKR1</accession>
<feature type="active site" description="Proton acceptor" evidence="6 7">
    <location>
        <position position="309"/>
    </location>
</feature>
<keyword evidence="4 6" id="KW-0808">Transferase</keyword>
<evidence type="ECO:0000259" key="10">
    <source>
        <dbReference type="Pfam" id="PF18125"/>
    </source>
</evidence>
<comment type="subcellular location">
    <subcellularLocation>
        <location evidence="6">Cytoplasm</location>
    </subcellularLocation>
</comment>
<evidence type="ECO:0000259" key="11">
    <source>
        <dbReference type="Pfam" id="PF21239"/>
    </source>
</evidence>
<dbReference type="PANTHER" id="PTHR37524">
    <property type="entry name" value="RIBOSOMAL RNA LARGE SUBUNIT METHYLTRANSFERASE M"/>
    <property type="match status" value="1"/>
</dbReference>
<dbReference type="InterPro" id="IPR011224">
    <property type="entry name" value="rRNA_MeTrfase_M"/>
</dbReference>
<feature type="binding site" evidence="6 8">
    <location>
        <position position="264"/>
    </location>
    <ligand>
        <name>S-adenosyl-L-methionine</name>
        <dbReference type="ChEBI" id="CHEBI:59789"/>
    </ligand>
</feature>
<feature type="binding site" evidence="6 8">
    <location>
        <position position="280"/>
    </location>
    <ligand>
        <name>S-adenosyl-L-methionine</name>
        <dbReference type="ChEBI" id="CHEBI:59789"/>
    </ligand>
</feature>
<dbReference type="PANTHER" id="PTHR37524:SF2">
    <property type="entry name" value="RIBOSOMAL RNA METHYLTRANSFERASE FTSJ DOMAIN-CONTAINING PROTEIN"/>
    <property type="match status" value="1"/>
</dbReference>
<dbReference type="Gene3D" id="3.30.70.2810">
    <property type="match status" value="1"/>
</dbReference>
<gene>
    <name evidence="6" type="primary">rlmM</name>
    <name evidence="12" type="ORF">HNQ59_003072</name>
</gene>
<feature type="domain" description="Ribosomal RNA large subunit methyltransferase M THUMP-like" evidence="11">
    <location>
        <begin position="89"/>
        <end position="166"/>
    </location>
</feature>
<dbReference type="SUPFAM" id="SSF53335">
    <property type="entry name" value="S-adenosyl-L-methionine-dependent methyltransferases"/>
    <property type="match status" value="1"/>
</dbReference>
<feature type="domain" description="RlmM ferredoxin-like" evidence="10">
    <location>
        <begin position="9"/>
        <end position="77"/>
    </location>
</feature>
<feature type="domain" description="Ribosomal RNA methyltransferase FtsJ" evidence="9">
    <location>
        <begin position="190"/>
        <end position="283"/>
    </location>
</feature>
<dbReference type="EMBL" id="JACHHY010000020">
    <property type="protein sequence ID" value="MBB5019764.1"/>
    <property type="molecule type" value="Genomic_DNA"/>
</dbReference>
<evidence type="ECO:0000256" key="6">
    <source>
        <dbReference type="HAMAP-Rule" id="MF_01551"/>
    </source>
</evidence>
<comment type="subunit">
    <text evidence="6">Monomer.</text>
</comment>
<evidence type="ECO:0000256" key="8">
    <source>
        <dbReference type="PIRSR" id="PIRSR028774-2"/>
    </source>
</evidence>
<feature type="binding site" evidence="6 8">
    <location>
        <position position="192"/>
    </location>
    <ligand>
        <name>S-adenosyl-L-methionine</name>
        <dbReference type="ChEBI" id="CHEBI:59789"/>
    </ligand>
</feature>
<comment type="catalytic activity">
    <reaction evidence="6">
        <text>cytidine(2498) in 23S rRNA + S-adenosyl-L-methionine = 2'-O-methylcytidine(2498) in 23S rRNA + S-adenosyl-L-homocysteine + H(+)</text>
        <dbReference type="Rhea" id="RHEA:42788"/>
        <dbReference type="Rhea" id="RHEA-COMP:10244"/>
        <dbReference type="Rhea" id="RHEA-COMP:10245"/>
        <dbReference type="ChEBI" id="CHEBI:15378"/>
        <dbReference type="ChEBI" id="CHEBI:57856"/>
        <dbReference type="ChEBI" id="CHEBI:59789"/>
        <dbReference type="ChEBI" id="CHEBI:74495"/>
        <dbReference type="ChEBI" id="CHEBI:82748"/>
        <dbReference type="EC" id="2.1.1.186"/>
    </reaction>
</comment>
<keyword evidence="13" id="KW-1185">Reference proteome</keyword>
<dbReference type="Gene3D" id="3.30.2300.20">
    <property type="match status" value="1"/>
</dbReference>
<evidence type="ECO:0000259" key="9">
    <source>
        <dbReference type="Pfam" id="PF01728"/>
    </source>
</evidence>
<evidence type="ECO:0000256" key="5">
    <source>
        <dbReference type="ARBA" id="ARBA00022691"/>
    </source>
</evidence>
<dbReference type="InterPro" id="IPR048646">
    <property type="entry name" value="RlmM_THUMP-like"/>
</dbReference>
<dbReference type="Gene3D" id="3.40.50.150">
    <property type="entry name" value="Vaccinia Virus protein VP39"/>
    <property type="match status" value="1"/>
</dbReference>
<dbReference type="Pfam" id="PF01728">
    <property type="entry name" value="FtsJ"/>
    <property type="match status" value="1"/>
</dbReference>
<evidence type="ECO:0000256" key="3">
    <source>
        <dbReference type="ARBA" id="ARBA00022603"/>
    </source>
</evidence>
<comment type="caution">
    <text evidence="12">The sequence shown here is derived from an EMBL/GenBank/DDBJ whole genome shotgun (WGS) entry which is preliminary data.</text>
</comment>
<dbReference type="Pfam" id="PF18125">
    <property type="entry name" value="RlmM_FDX"/>
    <property type="match status" value="1"/>
</dbReference>
<dbReference type="Proteomes" id="UP000575898">
    <property type="component" value="Unassembled WGS sequence"/>
</dbReference>
<evidence type="ECO:0000313" key="12">
    <source>
        <dbReference type="EMBL" id="MBB5019764.1"/>
    </source>
</evidence>
<evidence type="ECO:0000313" key="13">
    <source>
        <dbReference type="Proteomes" id="UP000575898"/>
    </source>
</evidence>
<organism evidence="12 13">
    <name type="scientific">Chitinivorax tropicus</name>
    <dbReference type="NCBI Taxonomy" id="714531"/>
    <lineage>
        <taxon>Bacteria</taxon>
        <taxon>Pseudomonadati</taxon>
        <taxon>Pseudomonadota</taxon>
        <taxon>Betaproteobacteria</taxon>
        <taxon>Chitinivorax</taxon>
    </lineage>
</organism>
<dbReference type="AlphaFoldDB" id="A0A840MKR1"/>
<dbReference type="InterPro" id="IPR040739">
    <property type="entry name" value="RlmM_FDX"/>
</dbReference>
<evidence type="ECO:0000256" key="7">
    <source>
        <dbReference type="PIRSR" id="PIRSR028774-1"/>
    </source>
</evidence>
<dbReference type="Pfam" id="PF21239">
    <property type="entry name" value="RLMM_N"/>
    <property type="match status" value="1"/>
</dbReference>
<proteinExistence type="inferred from homology"/>
<protein>
    <recommendedName>
        <fullName evidence="6">Ribosomal RNA large subunit methyltransferase M</fullName>
        <ecNumber evidence="6">2.1.1.186</ecNumber>
    </recommendedName>
    <alternativeName>
        <fullName evidence="6">23S rRNA (cytidine2498-2'-O)-methyltransferase</fullName>
    </alternativeName>
    <alternativeName>
        <fullName evidence="6">23S rRNA 2'-O-ribose methyltransferase RlmM</fullName>
    </alternativeName>
</protein>
<dbReference type="InterPro" id="IPR029063">
    <property type="entry name" value="SAM-dependent_MTases_sf"/>
</dbReference>
<comment type="function">
    <text evidence="6">Catalyzes the 2'-O-methylation at nucleotide C2498 in 23S rRNA.</text>
</comment>
<evidence type="ECO:0000256" key="4">
    <source>
        <dbReference type="ARBA" id="ARBA00022679"/>
    </source>
</evidence>
<comment type="similarity">
    <text evidence="6">Belongs to the class I-like SAM-binding methyltransferase superfamily. RNA methyltransferase RlmE family. RlmM subfamily.</text>
</comment>